<dbReference type="SUPFAM" id="SSF53474">
    <property type="entry name" value="alpha/beta-Hydrolases"/>
    <property type="match status" value="1"/>
</dbReference>
<dbReference type="OrthoDB" id="426718at2759"/>
<comment type="similarity">
    <text evidence="2">Belongs to the AB hydrolase superfamily. Lipase family. Class 3 subfamily.</text>
</comment>
<keyword evidence="5" id="KW-0732">Signal</keyword>
<protein>
    <submittedName>
        <fullName evidence="7">Alpha/beta-hydrolase</fullName>
    </submittedName>
</protein>
<feature type="chain" id="PRO_5002317477" evidence="5">
    <location>
        <begin position="18"/>
        <end position="301"/>
    </location>
</feature>
<organism evidence="7 8">
    <name type="scientific">Cylindrobasidium torrendii FP15055 ss-10</name>
    <dbReference type="NCBI Taxonomy" id="1314674"/>
    <lineage>
        <taxon>Eukaryota</taxon>
        <taxon>Fungi</taxon>
        <taxon>Dikarya</taxon>
        <taxon>Basidiomycota</taxon>
        <taxon>Agaricomycotina</taxon>
        <taxon>Agaricomycetes</taxon>
        <taxon>Agaricomycetidae</taxon>
        <taxon>Agaricales</taxon>
        <taxon>Marasmiineae</taxon>
        <taxon>Physalacriaceae</taxon>
        <taxon>Cylindrobasidium</taxon>
    </lineage>
</organism>
<sequence>MLSSVIVWLPLASAVLGAPSLPVRRETTPVSADDLAGFAPYTQFARAAYCGVDILQDWSCGEACTAVSDFTPTLVGGNGDDIQQYIVGYWESENAAVVVHEGTDPTKFESVLTDIDALSDTLDPELFPGVADDVYVHGGFRDQHAGTAKEILDEVNKVLGDHDTKNIILVGHSLGGALAQLDSLFFALQIPDAVIKTRTFGMPRVGNSAFAELIDSHATDFVRVVNRHDVVPILPGRGLGFAHPEGEVHIIDDGDAVACPGNDDADDSDCTISSTPNVFEGSITDHLGPYEGISIGTIYCT</sequence>
<keyword evidence="8" id="KW-1185">Reference proteome</keyword>
<comment type="catalytic activity">
    <reaction evidence="3">
        <text>a diacylglycerol + H2O = a monoacylglycerol + a fatty acid + H(+)</text>
        <dbReference type="Rhea" id="RHEA:32731"/>
        <dbReference type="ChEBI" id="CHEBI:15377"/>
        <dbReference type="ChEBI" id="CHEBI:15378"/>
        <dbReference type="ChEBI" id="CHEBI:17408"/>
        <dbReference type="ChEBI" id="CHEBI:18035"/>
        <dbReference type="ChEBI" id="CHEBI:28868"/>
    </reaction>
</comment>
<dbReference type="InterPro" id="IPR002921">
    <property type="entry name" value="Fungal_lipase-type"/>
</dbReference>
<name>A0A0D7BP10_9AGAR</name>
<evidence type="ECO:0000256" key="3">
    <source>
        <dbReference type="ARBA" id="ARBA00047591"/>
    </source>
</evidence>
<proteinExistence type="inferred from homology"/>
<comment type="catalytic activity">
    <reaction evidence="4">
        <text>a monoacylglycerol + H2O = glycerol + a fatty acid + H(+)</text>
        <dbReference type="Rhea" id="RHEA:15245"/>
        <dbReference type="ChEBI" id="CHEBI:15377"/>
        <dbReference type="ChEBI" id="CHEBI:15378"/>
        <dbReference type="ChEBI" id="CHEBI:17408"/>
        <dbReference type="ChEBI" id="CHEBI:17754"/>
        <dbReference type="ChEBI" id="CHEBI:28868"/>
    </reaction>
</comment>
<evidence type="ECO:0000256" key="4">
    <source>
        <dbReference type="ARBA" id="ARBA00048461"/>
    </source>
</evidence>
<dbReference type="GO" id="GO:0016787">
    <property type="term" value="F:hydrolase activity"/>
    <property type="evidence" value="ECO:0007669"/>
    <property type="project" value="UniProtKB-KW"/>
</dbReference>
<dbReference type="Gene3D" id="3.40.50.1820">
    <property type="entry name" value="alpha/beta hydrolase"/>
    <property type="match status" value="1"/>
</dbReference>
<dbReference type="CDD" id="cd00519">
    <property type="entry name" value="Lipase_3"/>
    <property type="match status" value="1"/>
</dbReference>
<evidence type="ECO:0000256" key="2">
    <source>
        <dbReference type="ARBA" id="ARBA00043996"/>
    </source>
</evidence>
<evidence type="ECO:0000259" key="6">
    <source>
        <dbReference type="Pfam" id="PF01764"/>
    </source>
</evidence>
<keyword evidence="1" id="KW-1015">Disulfide bond</keyword>
<dbReference type="PANTHER" id="PTHR45856">
    <property type="entry name" value="ALPHA/BETA-HYDROLASES SUPERFAMILY PROTEIN"/>
    <property type="match status" value="1"/>
</dbReference>
<gene>
    <name evidence="7" type="ORF">CYLTODRAFT_486730</name>
</gene>
<dbReference type="InterPro" id="IPR051218">
    <property type="entry name" value="Sec_MonoDiacylglyc_Lipase"/>
</dbReference>
<evidence type="ECO:0000313" key="7">
    <source>
        <dbReference type="EMBL" id="KIY71939.1"/>
    </source>
</evidence>
<dbReference type="PANTHER" id="PTHR45856:SF25">
    <property type="entry name" value="FUNGAL LIPASE-LIKE DOMAIN-CONTAINING PROTEIN"/>
    <property type="match status" value="1"/>
</dbReference>
<dbReference type="Pfam" id="PF01764">
    <property type="entry name" value="Lipase_3"/>
    <property type="match status" value="1"/>
</dbReference>
<dbReference type="Proteomes" id="UP000054007">
    <property type="component" value="Unassembled WGS sequence"/>
</dbReference>
<dbReference type="InterPro" id="IPR029058">
    <property type="entry name" value="AB_hydrolase_fold"/>
</dbReference>
<reference evidence="7 8" key="1">
    <citation type="journal article" date="2015" name="Fungal Genet. Biol.">
        <title>Evolution of novel wood decay mechanisms in Agaricales revealed by the genome sequences of Fistulina hepatica and Cylindrobasidium torrendii.</title>
        <authorList>
            <person name="Floudas D."/>
            <person name="Held B.W."/>
            <person name="Riley R."/>
            <person name="Nagy L.G."/>
            <person name="Koehler G."/>
            <person name="Ransdell A.S."/>
            <person name="Younus H."/>
            <person name="Chow J."/>
            <person name="Chiniquy J."/>
            <person name="Lipzen A."/>
            <person name="Tritt A."/>
            <person name="Sun H."/>
            <person name="Haridas S."/>
            <person name="LaButti K."/>
            <person name="Ohm R.A."/>
            <person name="Kues U."/>
            <person name="Blanchette R.A."/>
            <person name="Grigoriev I.V."/>
            <person name="Minto R.E."/>
            <person name="Hibbett D.S."/>
        </authorList>
    </citation>
    <scope>NUCLEOTIDE SEQUENCE [LARGE SCALE GENOMIC DNA]</scope>
    <source>
        <strain evidence="7 8">FP15055 ss-10</strain>
    </source>
</reference>
<evidence type="ECO:0000256" key="5">
    <source>
        <dbReference type="SAM" id="SignalP"/>
    </source>
</evidence>
<dbReference type="AlphaFoldDB" id="A0A0D7BP10"/>
<keyword evidence="7" id="KW-0378">Hydrolase</keyword>
<feature type="signal peptide" evidence="5">
    <location>
        <begin position="1"/>
        <end position="17"/>
    </location>
</feature>
<dbReference type="GO" id="GO:0006629">
    <property type="term" value="P:lipid metabolic process"/>
    <property type="evidence" value="ECO:0007669"/>
    <property type="project" value="InterPro"/>
</dbReference>
<feature type="domain" description="Fungal lipase-type" evidence="6">
    <location>
        <begin position="98"/>
        <end position="236"/>
    </location>
</feature>
<accession>A0A0D7BP10</accession>
<evidence type="ECO:0000256" key="1">
    <source>
        <dbReference type="ARBA" id="ARBA00023157"/>
    </source>
</evidence>
<evidence type="ECO:0000313" key="8">
    <source>
        <dbReference type="Proteomes" id="UP000054007"/>
    </source>
</evidence>
<dbReference type="EMBL" id="KN880448">
    <property type="protein sequence ID" value="KIY71939.1"/>
    <property type="molecule type" value="Genomic_DNA"/>
</dbReference>